<dbReference type="EMBL" id="GBXM01061956">
    <property type="protein sequence ID" value="JAH46621.1"/>
    <property type="molecule type" value="Transcribed_RNA"/>
</dbReference>
<evidence type="ECO:0000313" key="1">
    <source>
        <dbReference type="EMBL" id="JAH46621.1"/>
    </source>
</evidence>
<dbReference type="AlphaFoldDB" id="A0A0E9SZ72"/>
<reference evidence="1" key="1">
    <citation type="submission" date="2014-11" db="EMBL/GenBank/DDBJ databases">
        <authorList>
            <person name="Amaro Gonzalez C."/>
        </authorList>
    </citation>
    <scope>NUCLEOTIDE SEQUENCE</scope>
</reference>
<reference evidence="1" key="2">
    <citation type="journal article" date="2015" name="Fish Shellfish Immunol.">
        <title>Early steps in the European eel (Anguilla anguilla)-Vibrio vulnificus interaction in the gills: Role of the RtxA13 toxin.</title>
        <authorList>
            <person name="Callol A."/>
            <person name="Pajuelo D."/>
            <person name="Ebbesson L."/>
            <person name="Teles M."/>
            <person name="MacKenzie S."/>
            <person name="Amaro C."/>
        </authorList>
    </citation>
    <scope>NUCLEOTIDE SEQUENCE</scope>
</reference>
<sequence length="28" mass="3225">MNCQSGRIIRWTIRTVAIPVKRLAQTVL</sequence>
<name>A0A0E9SZ72_ANGAN</name>
<organism evidence="1">
    <name type="scientific">Anguilla anguilla</name>
    <name type="common">European freshwater eel</name>
    <name type="synonym">Muraena anguilla</name>
    <dbReference type="NCBI Taxonomy" id="7936"/>
    <lineage>
        <taxon>Eukaryota</taxon>
        <taxon>Metazoa</taxon>
        <taxon>Chordata</taxon>
        <taxon>Craniata</taxon>
        <taxon>Vertebrata</taxon>
        <taxon>Euteleostomi</taxon>
        <taxon>Actinopterygii</taxon>
        <taxon>Neopterygii</taxon>
        <taxon>Teleostei</taxon>
        <taxon>Anguilliformes</taxon>
        <taxon>Anguillidae</taxon>
        <taxon>Anguilla</taxon>
    </lineage>
</organism>
<proteinExistence type="predicted"/>
<protein>
    <submittedName>
        <fullName evidence="1">Uncharacterized protein</fullName>
    </submittedName>
</protein>
<accession>A0A0E9SZ72</accession>